<evidence type="ECO:0000256" key="4">
    <source>
        <dbReference type="ARBA" id="ARBA00004496"/>
    </source>
</evidence>
<dbReference type="Gene3D" id="3.50.30.10">
    <property type="entry name" value="Phosphohistidine domain"/>
    <property type="match status" value="1"/>
</dbReference>
<dbReference type="Pfam" id="PF00391">
    <property type="entry name" value="PEP-utilizers"/>
    <property type="match status" value="1"/>
</dbReference>
<feature type="domain" description="PEP-utilising enzyme mobile" evidence="22">
    <location>
        <begin position="152"/>
        <end position="224"/>
    </location>
</feature>
<dbReference type="InterPro" id="IPR024692">
    <property type="entry name" value="PTS_EI"/>
</dbReference>
<keyword evidence="8 17" id="KW-0813">Transport</keyword>
<evidence type="ECO:0000256" key="19">
    <source>
        <dbReference type="PIRSR" id="PIRSR000732-2"/>
    </source>
</evidence>
<evidence type="ECO:0000256" key="3">
    <source>
        <dbReference type="ARBA" id="ARBA00002728"/>
    </source>
</evidence>
<evidence type="ECO:0000256" key="1">
    <source>
        <dbReference type="ARBA" id="ARBA00000683"/>
    </source>
</evidence>
<dbReference type="InterPro" id="IPR036618">
    <property type="entry name" value="PtsI_HPr-bd_sf"/>
</dbReference>
<dbReference type="InterPro" id="IPR006318">
    <property type="entry name" value="PTS_EI-like"/>
</dbReference>
<comment type="caution">
    <text evidence="25">The sequence shown here is derived from an EMBL/GenBank/DDBJ whole genome shotgun (WGS) entry which is preliminary data.</text>
</comment>
<dbReference type="PIRSF" id="PIRSF000732">
    <property type="entry name" value="PTS_enzyme_I"/>
    <property type="match status" value="1"/>
</dbReference>
<dbReference type="PANTHER" id="PTHR46244:SF3">
    <property type="entry name" value="PHOSPHOENOLPYRUVATE-PROTEIN PHOSPHOTRANSFERASE"/>
    <property type="match status" value="1"/>
</dbReference>
<dbReference type="RefSeq" id="WP_060932279.1">
    <property type="nucleotide sequence ID" value="NZ_KQ959850.1"/>
</dbReference>
<evidence type="ECO:0000256" key="10">
    <source>
        <dbReference type="ARBA" id="ARBA00022597"/>
    </source>
</evidence>
<dbReference type="PROSITE" id="PS00370">
    <property type="entry name" value="PEP_ENZYMES_PHOS_SITE"/>
    <property type="match status" value="1"/>
</dbReference>
<feature type="active site" description="Proton donor" evidence="18">
    <location>
        <position position="502"/>
    </location>
</feature>
<evidence type="ECO:0000256" key="20">
    <source>
        <dbReference type="PIRSR" id="PIRSR000732-3"/>
    </source>
</evidence>
<dbReference type="EMBL" id="LSDA01000145">
    <property type="protein sequence ID" value="KXB52840.1"/>
    <property type="molecule type" value="Genomic_DNA"/>
</dbReference>
<keyword evidence="12 17" id="KW-0598">Phosphotransferase system</keyword>
<evidence type="ECO:0000256" key="11">
    <source>
        <dbReference type="ARBA" id="ARBA00022679"/>
    </source>
</evidence>
<keyword evidence="25" id="KW-0670">Pyruvate</keyword>
<dbReference type="GO" id="GO:0016301">
    <property type="term" value="F:kinase activity"/>
    <property type="evidence" value="ECO:0007669"/>
    <property type="project" value="UniProtKB-KW"/>
</dbReference>
<feature type="binding site" evidence="19">
    <location>
        <position position="465"/>
    </location>
    <ligand>
        <name>phosphoenolpyruvate</name>
        <dbReference type="ChEBI" id="CHEBI:58702"/>
    </ligand>
</feature>
<dbReference type="EC" id="2.7.3.9" evidence="6 17"/>
<evidence type="ECO:0000256" key="7">
    <source>
        <dbReference type="ARBA" id="ARBA00016544"/>
    </source>
</evidence>
<dbReference type="PATRIC" id="fig|467210.3.peg.2735"/>
<feature type="binding site" evidence="19">
    <location>
        <begin position="454"/>
        <end position="455"/>
    </location>
    <ligand>
        <name>phosphoenolpyruvate</name>
        <dbReference type="ChEBI" id="CHEBI:58702"/>
    </ligand>
</feature>
<dbReference type="InterPro" id="IPR040442">
    <property type="entry name" value="Pyrv_kinase-like_dom_sf"/>
</dbReference>
<keyword evidence="26" id="KW-1185">Reference proteome</keyword>
<keyword evidence="13 17" id="KW-0479">Metal-binding</keyword>
<evidence type="ECO:0000256" key="6">
    <source>
        <dbReference type="ARBA" id="ARBA00012232"/>
    </source>
</evidence>
<evidence type="ECO:0000256" key="15">
    <source>
        <dbReference type="ARBA" id="ARBA00022842"/>
    </source>
</evidence>
<dbReference type="GO" id="GO:0005737">
    <property type="term" value="C:cytoplasm"/>
    <property type="evidence" value="ECO:0007669"/>
    <property type="project" value="UniProtKB-SubCell"/>
</dbReference>
<organism evidence="25 26">
    <name type="scientific">Lachnoanaerobaculum saburreum</name>
    <dbReference type="NCBI Taxonomy" id="467210"/>
    <lineage>
        <taxon>Bacteria</taxon>
        <taxon>Bacillati</taxon>
        <taxon>Bacillota</taxon>
        <taxon>Clostridia</taxon>
        <taxon>Lachnospirales</taxon>
        <taxon>Lachnospiraceae</taxon>
        <taxon>Lachnoanaerobaculum</taxon>
    </lineage>
</organism>
<dbReference type="InterPro" id="IPR008279">
    <property type="entry name" value="PEP-util_enz_mobile_dom"/>
</dbReference>
<proteinExistence type="inferred from homology"/>
<evidence type="ECO:0000256" key="18">
    <source>
        <dbReference type="PIRSR" id="PIRSR000732-1"/>
    </source>
</evidence>
<dbReference type="PRINTS" id="PR01736">
    <property type="entry name" value="PHPHTRNFRASE"/>
</dbReference>
<reference evidence="26" key="1">
    <citation type="submission" date="2016-01" db="EMBL/GenBank/DDBJ databases">
        <authorList>
            <person name="Mitreva M."/>
            <person name="Pepin K.H."/>
            <person name="Mihindukulasuriya K.A."/>
            <person name="Fulton R."/>
            <person name="Fronick C."/>
            <person name="O'Laughlin M."/>
            <person name="Miner T."/>
            <person name="Herter B."/>
            <person name="Rosa B.A."/>
            <person name="Cordes M."/>
            <person name="Tomlinson C."/>
            <person name="Wollam A."/>
            <person name="Palsikar V.B."/>
            <person name="Mardis E.R."/>
            <person name="Wilson R.K."/>
        </authorList>
    </citation>
    <scope>NUCLEOTIDE SEQUENCE [LARGE SCALE GENOMIC DNA]</scope>
    <source>
        <strain evidence="26">DNF00896</strain>
    </source>
</reference>
<dbReference type="Gene3D" id="1.10.274.10">
    <property type="entry name" value="PtsI, HPr-binding domain"/>
    <property type="match status" value="1"/>
</dbReference>
<dbReference type="NCBIfam" id="TIGR01417">
    <property type="entry name" value="PTS_I_fam"/>
    <property type="match status" value="1"/>
</dbReference>
<dbReference type="STRING" id="467210.HMPREF1866_02758"/>
<keyword evidence="14 17" id="KW-0418">Kinase</keyword>
<protein>
    <recommendedName>
        <fullName evidence="7 17">Phosphoenolpyruvate-protein phosphotransferase</fullName>
        <ecNumber evidence="6 17">2.7.3.9</ecNumber>
    </recommendedName>
    <alternativeName>
        <fullName evidence="16 17">Phosphotransferase system, enzyme I</fullName>
    </alternativeName>
</protein>
<evidence type="ECO:0000259" key="23">
    <source>
        <dbReference type="Pfam" id="PF02896"/>
    </source>
</evidence>
<dbReference type="Pfam" id="PF05524">
    <property type="entry name" value="PEP-utilisers_N"/>
    <property type="match status" value="1"/>
</dbReference>
<dbReference type="PANTHER" id="PTHR46244">
    <property type="entry name" value="PHOSPHOENOLPYRUVATE-PROTEIN PHOSPHOTRANSFERASE"/>
    <property type="match status" value="1"/>
</dbReference>
<dbReference type="Pfam" id="PF02896">
    <property type="entry name" value="PEP-utilizers_C"/>
    <property type="match status" value="1"/>
</dbReference>
<dbReference type="InterPro" id="IPR015813">
    <property type="entry name" value="Pyrv/PenolPyrv_kinase-like_dom"/>
</dbReference>
<evidence type="ECO:0000313" key="25">
    <source>
        <dbReference type="EMBL" id="KXB52840.1"/>
    </source>
</evidence>
<keyword evidence="15 17" id="KW-0460">Magnesium</keyword>
<keyword evidence="11 17" id="KW-0808">Transferase</keyword>
<evidence type="ECO:0000256" key="2">
    <source>
        <dbReference type="ARBA" id="ARBA00001946"/>
    </source>
</evidence>
<dbReference type="SUPFAM" id="SSF47831">
    <property type="entry name" value="Enzyme I of the PEP:sugar phosphotransferase system HPr-binding (sub)domain"/>
    <property type="match status" value="1"/>
</dbReference>
<feature type="domain" description="PEP-utilising enzyme C-terminal" evidence="23">
    <location>
        <begin position="251"/>
        <end position="538"/>
    </location>
</feature>
<dbReference type="InterPro" id="IPR008731">
    <property type="entry name" value="PTS_EIN"/>
</dbReference>
<dbReference type="GO" id="GO:0046872">
    <property type="term" value="F:metal ion binding"/>
    <property type="evidence" value="ECO:0007669"/>
    <property type="project" value="UniProtKB-KW"/>
</dbReference>
<comment type="cofactor">
    <cofactor evidence="2 17 20">
        <name>Mg(2+)</name>
        <dbReference type="ChEBI" id="CHEBI:18420"/>
    </cofactor>
</comment>
<evidence type="ECO:0000256" key="5">
    <source>
        <dbReference type="ARBA" id="ARBA00007837"/>
    </source>
</evidence>
<accession>A0A133ZBM8</accession>
<evidence type="ECO:0000313" key="26">
    <source>
        <dbReference type="Proteomes" id="UP000070394"/>
    </source>
</evidence>
<evidence type="ECO:0000259" key="24">
    <source>
        <dbReference type="Pfam" id="PF05524"/>
    </source>
</evidence>
<comment type="catalytic activity">
    <reaction evidence="1 17">
        <text>L-histidyl-[protein] + phosphoenolpyruvate = N(pros)-phospho-L-histidyl-[protein] + pyruvate</text>
        <dbReference type="Rhea" id="RHEA:23880"/>
        <dbReference type="Rhea" id="RHEA-COMP:9745"/>
        <dbReference type="Rhea" id="RHEA-COMP:9746"/>
        <dbReference type="ChEBI" id="CHEBI:15361"/>
        <dbReference type="ChEBI" id="CHEBI:29979"/>
        <dbReference type="ChEBI" id="CHEBI:58702"/>
        <dbReference type="ChEBI" id="CHEBI:64837"/>
        <dbReference type="EC" id="2.7.3.9"/>
    </reaction>
</comment>
<comment type="subcellular location">
    <subcellularLocation>
        <location evidence="4 17">Cytoplasm</location>
    </subcellularLocation>
</comment>
<feature type="binding site" evidence="19">
    <location>
        <position position="295"/>
    </location>
    <ligand>
        <name>phosphoenolpyruvate</name>
        <dbReference type="ChEBI" id="CHEBI:58702"/>
    </ligand>
</feature>
<dbReference type="InterPro" id="IPR023151">
    <property type="entry name" value="PEP_util_CS"/>
</dbReference>
<evidence type="ECO:0000256" key="17">
    <source>
        <dbReference type="PIRNR" id="PIRNR000732"/>
    </source>
</evidence>
<name>A0A133ZBM8_9FIRM</name>
<dbReference type="GO" id="GO:0009401">
    <property type="term" value="P:phosphoenolpyruvate-dependent sugar phosphotransferase system"/>
    <property type="evidence" value="ECO:0007669"/>
    <property type="project" value="UniProtKB-KW"/>
</dbReference>
<comment type="function">
    <text evidence="3 17">General (non sugar-specific) component of the phosphoenolpyruvate-dependent sugar phosphotransferase system (sugar PTS). This major carbohydrate active-transport system catalyzes the phosphorylation of incoming sugar substrates concomitantly with their translocation across the cell membrane. Enzyme I transfers the phosphoryl group from phosphoenolpyruvate (PEP) to the phosphoryl carrier protein (HPr).</text>
</comment>
<feature type="binding site" evidence="20">
    <location>
        <position position="431"/>
    </location>
    <ligand>
        <name>Mg(2+)</name>
        <dbReference type="ChEBI" id="CHEBI:18420"/>
    </ligand>
</feature>
<feature type="coiled-coil region" evidence="21">
    <location>
        <begin position="392"/>
        <end position="419"/>
    </location>
</feature>
<dbReference type="InterPro" id="IPR050499">
    <property type="entry name" value="PEP-utilizing_PTS_enzyme"/>
</dbReference>
<feature type="binding site" evidence="19">
    <location>
        <position position="331"/>
    </location>
    <ligand>
        <name>phosphoenolpyruvate</name>
        <dbReference type="ChEBI" id="CHEBI:58702"/>
    </ligand>
</feature>
<dbReference type="SUPFAM" id="SSF51621">
    <property type="entry name" value="Phosphoenolpyruvate/pyruvate domain"/>
    <property type="match status" value="1"/>
</dbReference>
<dbReference type="Gene3D" id="3.20.20.60">
    <property type="entry name" value="Phosphoenolpyruvate-binding domains"/>
    <property type="match status" value="1"/>
</dbReference>
<evidence type="ECO:0000256" key="16">
    <source>
        <dbReference type="ARBA" id="ARBA00033235"/>
    </source>
</evidence>
<keyword evidence="10 17" id="KW-0762">Sugar transport</keyword>
<evidence type="ECO:0000256" key="8">
    <source>
        <dbReference type="ARBA" id="ARBA00022448"/>
    </source>
</evidence>
<dbReference type="InterPro" id="IPR018274">
    <property type="entry name" value="PEP_util_AS"/>
</dbReference>
<keyword evidence="9 17" id="KW-0963">Cytoplasm</keyword>
<dbReference type="Proteomes" id="UP000070394">
    <property type="component" value="Unassembled WGS sequence"/>
</dbReference>
<evidence type="ECO:0000256" key="12">
    <source>
        <dbReference type="ARBA" id="ARBA00022683"/>
    </source>
</evidence>
<evidence type="ECO:0000256" key="9">
    <source>
        <dbReference type="ARBA" id="ARBA00022490"/>
    </source>
</evidence>
<dbReference type="AlphaFoldDB" id="A0A133ZBM8"/>
<dbReference type="GO" id="GO:0008965">
    <property type="term" value="F:phosphoenolpyruvate-protein phosphotransferase activity"/>
    <property type="evidence" value="ECO:0007669"/>
    <property type="project" value="UniProtKB-EC"/>
</dbReference>
<dbReference type="OrthoDB" id="9765468at2"/>
<feature type="binding site" evidence="20">
    <location>
        <position position="455"/>
    </location>
    <ligand>
        <name>Mg(2+)</name>
        <dbReference type="ChEBI" id="CHEBI:18420"/>
    </ligand>
</feature>
<dbReference type="PROSITE" id="PS00742">
    <property type="entry name" value="PEP_ENZYMES_2"/>
    <property type="match status" value="1"/>
</dbReference>
<feature type="active site" description="Tele-phosphohistidine intermediate" evidence="18">
    <location>
        <position position="188"/>
    </location>
</feature>
<sequence length="574" mass="63085">MKIYGVGAAEGIGIGIAKVVKEQSVEVVKRNISDIESEVTNFTEILELTKAETEEMSRSLEKNASAKEAEILVGHIMLMSDPMLIDEMVNLIKNEKVCAEYAVEEVCNQYAAVFDSMDDELMQQRAADMRDIKDRLIKKIMGLESSDLSTLPHGSILVAKDLTPSMTAGLNPENVLGIVTEFGGKTSHSAILARALEIPAVVGLSDLPEDIEDGSEIVLDGESGEVIILPTESEKSEYTDKKKKYDEAKKLLKKYLTLPSVSKDGKQVEIVGNIGSPDDVKKVIENGGEGIGLFRTEFLFMDRDCMPTEEEQFESYKQVATAMEGKPVIIRTLDIGGDKEIPYMGIAQDENPFLGYRAIRLCLNRKDDIYIPQLRALLRASAFGNIKIMLPLITSMDEIREAKALIKNIKAELDEKNIAYNKDIEVGIMVETAAASLLADLFAKEVDFFSIGTNDLIQYTMSVDRGNVKVANLYSAFSPAVLRSINRVITEGKKAGIMVGMCGEAAADPLLVPVLLAWGLDEFSMSASSILKSRQIVSLCDSKDLRAKVDKVLEMGCESEIKDYLKKISEELGC</sequence>
<dbReference type="InterPro" id="IPR036637">
    <property type="entry name" value="Phosphohistidine_dom_sf"/>
</dbReference>
<feature type="domain" description="Phosphotransferase system enzyme I N-terminal" evidence="24">
    <location>
        <begin position="5"/>
        <end position="125"/>
    </location>
</feature>
<dbReference type="InterPro" id="IPR000121">
    <property type="entry name" value="PEP_util_C"/>
</dbReference>
<evidence type="ECO:0000256" key="14">
    <source>
        <dbReference type="ARBA" id="ARBA00022777"/>
    </source>
</evidence>
<evidence type="ECO:0000256" key="13">
    <source>
        <dbReference type="ARBA" id="ARBA00022723"/>
    </source>
</evidence>
<evidence type="ECO:0000259" key="22">
    <source>
        <dbReference type="Pfam" id="PF00391"/>
    </source>
</evidence>
<dbReference type="SUPFAM" id="SSF52009">
    <property type="entry name" value="Phosphohistidine domain"/>
    <property type="match status" value="1"/>
</dbReference>
<comment type="similarity">
    <text evidence="5 17">Belongs to the PEP-utilizing enzyme family.</text>
</comment>
<evidence type="ECO:0000256" key="21">
    <source>
        <dbReference type="SAM" id="Coils"/>
    </source>
</evidence>
<gene>
    <name evidence="25" type="ORF">HMPREF1866_02758</name>
</gene>
<keyword evidence="21" id="KW-0175">Coiled coil</keyword>